<name>A0A392PC18_9FABA</name>
<comment type="caution">
    <text evidence="1">The sequence shown here is derived from an EMBL/GenBank/DDBJ whole genome shotgun (WGS) entry which is preliminary data.</text>
</comment>
<protein>
    <submittedName>
        <fullName evidence="1">Uncharacterized protein</fullName>
    </submittedName>
</protein>
<keyword evidence="2" id="KW-1185">Reference proteome</keyword>
<evidence type="ECO:0000313" key="1">
    <source>
        <dbReference type="EMBL" id="MCI08836.1"/>
    </source>
</evidence>
<sequence>VWSTLELPPSSSERMVTIAFVVGKNWSFTGAAERRVS</sequence>
<reference evidence="1 2" key="1">
    <citation type="journal article" date="2018" name="Front. Plant Sci.">
        <title>Red Clover (Trifolium pratense) and Zigzag Clover (T. medium) - A Picture of Genomic Similarities and Differences.</title>
        <authorList>
            <person name="Dluhosova J."/>
            <person name="Istvanek J."/>
            <person name="Nedelnik J."/>
            <person name="Repkova J."/>
        </authorList>
    </citation>
    <scope>NUCLEOTIDE SEQUENCE [LARGE SCALE GENOMIC DNA]</scope>
    <source>
        <strain evidence="2">cv. 10/8</strain>
        <tissue evidence="1">Leaf</tissue>
    </source>
</reference>
<accession>A0A392PC18</accession>
<proteinExistence type="predicted"/>
<dbReference type="AlphaFoldDB" id="A0A392PC18"/>
<organism evidence="1 2">
    <name type="scientific">Trifolium medium</name>
    <dbReference type="NCBI Taxonomy" id="97028"/>
    <lineage>
        <taxon>Eukaryota</taxon>
        <taxon>Viridiplantae</taxon>
        <taxon>Streptophyta</taxon>
        <taxon>Embryophyta</taxon>
        <taxon>Tracheophyta</taxon>
        <taxon>Spermatophyta</taxon>
        <taxon>Magnoliopsida</taxon>
        <taxon>eudicotyledons</taxon>
        <taxon>Gunneridae</taxon>
        <taxon>Pentapetalae</taxon>
        <taxon>rosids</taxon>
        <taxon>fabids</taxon>
        <taxon>Fabales</taxon>
        <taxon>Fabaceae</taxon>
        <taxon>Papilionoideae</taxon>
        <taxon>50 kb inversion clade</taxon>
        <taxon>NPAAA clade</taxon>
        <taxon>Hologalegina</taxon>
        <taxon>IRL clade</taxon>
        <taxon>Trifolieae</taxon>
        <taxon>Trifolium</taxon>
    </lineage>
</organism>
<dbReference type="Proteomes" id="UP000265520">
    <property type="component" value="Unassembled WGS sequence"/>
</dbReference>
<feature type="non-terminal residue" evidence="1">
    <location>
        <position position="1"/>
    </location>
</feature>
<dbReference type="EMBL" id="LXQA010070496">
    <property type="protein sequence ID" value="MCI08836.1"/>
    <property type="molecule type" value="Genomic_DNA"/>
</dbReference>
<evidence type="ECO:0000313" key="2">
    <source>
        <dbReference type="Proteomes" id="UP000265520"/>
    </source>
</evidence>